<protein>
    <submittedName>
        <fullName evidence="1">Uncharacterized protein</fullName>
    </submittedName>
</protein>
<dbReference type="EMBL" id="JBHRZH010000021">
    <property type="protein sequence ID" value="MFC3763975.1"/>
    <property type="molecule type" value="Genomic_DNA"/>
</dbReference>
<evidence type="ECO:0000313" key="1">
    <source>
        <dbReference type="EMBL" id="MFC3763975.1"/>
    </source>
</evidence>
<reference evidence="2" key="1">
    <citation type="journal article" date="2019" name="Int. J. Syst. Evol. Microbiol.">
        <title>The Global Catalogue of Microorganisms (GCM) 10K type strain sequencing project: providing services to taxonomists for standard genome sequencing and annotation.</title>
        <authorList>
            <consortium name="The Broad Institute Genomics Platform"/>
            <consortium name="The Broad Institute Genome Sequencing Center for Infectious Disease"/>
            <person name="Wu L."/>
            <person name="Ma J."/>
        </authorList>
    </citation>
    <scope>NUCLEOTIDE SEQUENCE [LARGE SCALE GENOMIC DNA]</scope>
    <source>
        <strain evidence="2">CGMCC 4.7241</strain>
    </source>
</reference>
<keyword evidence="2" id="KW-1185">Reference proteome</keyword>
<gene>
    <name evidence="1" type="ORF">ACFOUW_24275</name>
</gene>
<evidence type="ECO:0000313" key="2">
    <source>
        <dbReference type="Proteomes" id="UP001595699"/>
    </source>
</evidence>
<accession>A0ABV7YIT4</accession>
<sequence>MAPDKVLVDCQLRAATELFEHRWDVLVDGPLKALADWTQEYGSDLLDAQEEAQARYSRSAIE</sequence>
<name>A0ABV7YIT4_9ACTN</name>
<dbReference type="RefSeq" id="WP_205120840.1">
    <property type="nucleotide sequence ID" value="NZ_JAFBCM010000001.1"/>
</dbReference>
<dbReference type="Proteomes" id="UP001595699">
    <property type="component" value="Unassembled WGS sequence"/>
</dbReference>
<comment type="caution">
    <text evidence="1">The sequence shown here is derived from an EMBL/GenBank/DDBJ whole genome shotgun (WGS) entry which is preliminary data.</text>
</comment>
<proteinExistence type="predicted"/>
<organism evidence="1 2">
    <name type="scientific">Tenggerimyces flavus</name>
    <dbReference type="NCBI Taxonomy" id="1708749"/>
    <lineage>
        <taxon>Bacteria</taxon>
        <taxon>Bacillati</taxon>
        <taxon>Actinomycetota</taxon>
        <taxon>Actinomycetes</taxon>
        <taxon>Propionibacteriales</taxon>
        <taxon>Nocardioidaceae</taxon>
        <taxon>Tenggerimyces</taxon>
    </lineage>
</organism>